<accession>J4UG87</accession>
<dbReference type="Pfam" id="PF10282">
    <property type="entry name" value="Lactonase"/>
    <property type="match status" value="1"/>
</dbReference>
<dbReference type="GeneID" id="25983725"/>
<feature type="region of interest" description="Disordered" evidence="2">
    <location>
        <begin position="249"/>
        <end position="271"/>
    </location>
</feature>
<organism evidence="3 4">
    <name type="scientific">Trichosporon asahii var. asahii (strain ATCC 90039 / CBS 2479 / JCM 2466 / KCTC 7840 / NBRC 103889/ NCYC 2677 / UAMH 7654)</name>
    <name type="common">Yeast</name>
    <dbReference type="NCBI Taxonomy" id="1186058"/>
    <lineage>
        <taxon>Eukaryota</taxon>
        <taxon>Fungi</taxon>
        <taxon>Dikarya</taxon>
        <taxon>Basidiomycota</taxon>
        <taxon>Agaricomycotina</taxon>
        <taxon>Tremellomycetes</taxon>
        <taxon>Trichosporonales</taxon>
        <taxon>Trichosporonaceae</taxon>
        <taxon>Trichosporon</taxon>
    </lineage>
</organism>
<dbReference type="PANTHER" id="PTHR30344">
    <property type="entry name" value="6-PHOSPHOGLUCONOLACTONASE-RELATED"/>
    <property type="match status" value="1"/>
</dbReference>
<dbReference type="InterPro" id="IPR019405">
    <property type="entry name" value="Lactonase_7-beta_prop"/>
</dbReference>
<dbReference type="HOGENOM" id="CLU_597434_0_0_1"/>
<evidence type="ECO:0000313" key="4">
    <source>
        <dbReference type="Proteomes" id="UP000002748"/>
    </source>
</evidence>
<evidence type="ECO:0000256" key="2">
    <source>
        <dbReference type="SAM" id="MobiDB-lite"/>
    </source>
</evidence>
<reference evidence="3 4" key="1">
    <citation type="journal article" date="2012" name="Eukaryot. Cell">
        <title>Draft genome sequence of CBS 2479, the standard type strain of Trichosporon asahii.</title>
        <authorList>
            <person name="Yang R.Y."/>
            <person name="Li H.T."/>
            <person name="Zhu H."/>
            <person name="Zhou G.P."/>
            <person name="Wang M."/>
            <person name="Wang L."/>
        </authorList>
    </citation>
    <scope>NUCLEOTIDE SEQUENCE [LARGE SCALE GENOMIC DNA]</scope>
    <source>
        <strain evidence="4">ATCC 90039 / CBS 2479 / JCM 2466 / KCTC 7840 / NCYC 2677 / UAMH 7654</strain>
    </source>
</reference>
<protein>
    <submittedName>
        <fullName evidence="3">Uncharacterized protein</fullName>
    </submittedName>
</protein>
<dbReference type="SUPFAM" id="SSF75011">
    <property type="entry name" value="3-carboxy-cis,cis-mucoante lactonizing enzyme"/>
    <property type="match status" value="1"/>
</dbReference>
<gene>
    <name evidence="3" type="ORF">A1Q1_00211</name>
</gene>
<sequence>MRNITQYTLLVGGYFSNISVFTFDPAATTSVANSTLPPAGNSTLPATLPSAANATGLKFDGAVAHPANPTWFETECGLFAAAESAANVVTRLRRRRPGALGLISSSYSNGTISYIPLLRETGANTTLPISNSTATSGNGSAAAAAPASPAGGNGSALAGALAAGTAEGRSFGKAVTLRFNATYPNGTAPQDQSRAHSSLVHGGKIYTADLGSDRIWISRWANGSLTLEGSIQTPKGFGPRHMVVIQPDETPAAPSLPSNDSSASASPISTPSAAGSAVKSAALAPRASPTLVTPGTNATKPRSAILYVVGELSNKVAAFELDSPSKPLFEESVIPPGLNATGMAAGEIMQNPRNASQLFVSNRLAAKSNPNVTGDAVTILTLSADRRAVAGKRFVDTHLNNIRGMKFSPHGDFLALAGIEKGIAIYAEQNGNWTQVAKYDDIEQAADFAWIAGKSYSA</sequence>
<dbReference type="InterPro" id="IPR015943">
    <property type="entry name" value="WD40/YVTN_repeat-like_dom_sf"/>
</dbReference>
<proteinExistence type="inferred from homology"/>
<dbReference type="Proteomes" id="UP000002748">
    <property type="component" value="Unassembled WGS sequence"/>
</dbReference>
<evidence type="ECO:0000313" key="3">
    <source>
        <dbReference type="EMBL" id="EJT50470.1"/>
    </source>
</evidence>
<dbReference type="KEGG" id="tasa:A1Q1_00211"/>
<dbReference type="GO" id="GO:0017057">
    <property type="term" value="F:6-phosphogluconolactonase activity"/>
    <property type="evidence" value="ECO:0007669"/>
    <property type="project" value="TreeGrafter"/>
</dbReference>
<dbReference type="AlphaFoldDB" id="J4UG87"/>
<dbReference type="RefSeq" id="XP_014182014.1">
    <property type="nucleotide sequence ID" value="XM_014326539.1"/>
</dbReference>
<feature type="compositionally biased region" description="Low complexity" evidence="2">
    <location>
        <begin position="251"/>
        <end position="271"/>
    </location>
</feature>
<name>J4UG87_TRIAS</name>
<dbReference type="OrthoDB" id="9972196at2759"/>
<comment type="caution">
    <text evidence="3">The sequence shown here is derived from an EMBL/GenBank/DDBJ whole genome shotgun (WGS) entry which is preliminary data.</text>
</comment>
<comment type="similarity">
    <text evidence="1">Belongs to the cycloisomerase 2 family.</text>
</comment>
<evidence type="ECO:0000256" key="1">
    <source>
        <dbReference type="ARBA" id="ARBA00005564"/>
    </source>
</evidence>
<dbReference type="VEuPathDB" id="FungiDB:A1Q1_00211"/>
<dbReference type="PANTHER" id="PTHR30344:SF7">
    <property type="entry name" value="DUF2415 DOMAIN-CONTAINING PROTEIN"/>
    <property type="match status" value="1"/>
</dbReference>
<dbReference type="Gene3D" id="2.130.10.10">
    <property type="entry name" value="YVTN repeat-like/Quinoprotein amine dehydrogenase"/>
    <property type="match status" value="2"/>
</dbReference>
<dbReference type="EMBL" id="ALBS01000103">
    <property type="protein sequence ID" value="EJT50470.1"/>
    <property type="molecule type" value="Genomic_DNA"/>
</dbReference>
<dbReference type="InterPro" id="IPR050282">
    <property type="entry name" value="Cycloisomerase_2"/>
</dbReference>